<dbReference type="Proteomes" id="UP001178461">
    <property type="component" value="Chromosome 3"/>
</dbReference>
<evidence type="ECO:0000256" key="20">
    <source>
        <dbReference type="ARBA" id="ARBA00081875"/>
    </source>
</evidence>
<dbReference type="GO" id="GO:0140078">
    <property type="term" value="F:class I DNA-(apurinic or apyrimidinic site) endonuclease activity"/>
    <property type="evidence" value="ECO:0007669"/>
    <property type="project" value="UniProtKB-EC"/>
</dbReference>
<evidence type="ECO:0000256" key="22">
    <source>
        <dbReference type="ARBA" id="ARBA00083340"/>
    </source>
</evidence>
<evidence type="ECO:0000259" key="24">
    <source>
        <dbReference type="SMART" id="SM01232"/>
    </source>
</evidence>
<dbReference type="InterPro" id="IPR015886">
    <property type="entry name" value="H2TH_FPG"/>
</dbReference>
<evidence type="ECO:0000256" key="16">
    <source>
        <dbReference type="ARBA" id="ARBA00056755"/>
    </source>
</evidence>
<dbReference type="Gene3D" id="1.10.8.50">
    <property type="match status" value="1"/>
</dbReference>
<evidence type="ECO:0000256" key="17">
    <source>
        <dbReference type="ARBA" id="ARBA00062783"/>
    </source>
</evidence>
<evidence type="ECO:0000256" key="19">
    <source>
        <dbReference type="ARBA" id="ARBA00076845"/>
    </source>
</evidence>
<dbReference type="EC" id="4.2.99.18" evidence="2"/>
<evidence type="ECO:0000256" key="13">
    <source>
        <dbReference type="ARBA" id="ARBA00023242"/>
    </source>
</evidence>
<evidence type="ECO:0000256" key="4">
    <source>
        <dbReference type="ARBA" id="ARBA00022723"/>
    </source>
</evidence>
<evidence type="ECO:0000256" key="21">
    <source>
        <dbReference type="ARBA" id="ARBA00082923"/>
    </source>
</evidence>
<feature type="domain" description="Formamidopyrimidine-DNA glycosylase H2TH DNA-binding" evidence="24">
    <location>
        <begin position="193"/>
        <end position="274"/>
    </location>
</feature>
<keyword evidence="3" id="KW-0597">Phosphoprotein</keyword>
<evidence type="ECO:0000256" key="6">
    <source>
        <dbReference type="ARBA" id="ARBA00022771"/>
    </source>
</evidence>
<dbReference type="GO" id="GO:0003684">
    <property type="term" value="F:damaged DNA binding"/>
    <property type="evidence" value="ECO:0007669"/>
    <property type="project" value="InterPro"/>
</dbReference>
<keyword evidence="13" id="KW-0539">Nucleus</keyword>
<dbReference type="AlphaFoldDB" id="A0AA35K476"/>
<keyword evidence="6" id="KW-0863">Zinc-finger</keyword>
<keyword evidence="4" id="KW-0479">Metal-binding</keyword>
<dbReference type="EMBL" id="OX395128">
    <property type="protein sequence ID" value="CAI5771452.1"/>
    <property type="molecule type" value="Genomic_DNA"/>
</dbReference>
<keyword evidence="25" id="KW-0255">Endonuclease</keyword>
<gene>
    <name evidence="25" type="ORF">PODLI_1B000756</name>
</gene>
<evidence type="ECO:0000256" key="3">
    <source>
        <dbReference type="ARBA" id="ARBA00022553"/>
    </source>
</evidence>
<evidence type="ECO:0000256" key="8">
    <source>
        <dbReference type="ARBA" id="ARBA00022833"/>
    </source>
</evidence>
<evidence type="ECO:0000313" key="25">
    <source>
        <dbReference type="EMBL" id="CAI5771452.1"/>
    </source>
</evidence>
<keyword evidence="25" id="KW-0540">Nuclease</keyword>
<evidence type="ECO:0000256" key="18">
    <source>
        <dbReference type="ARBA" id="ARBA00073167"/>
    </source>
</evidence>
<evidence type="ECO:0000313" key="26">
    <source>
        <dbReference type="Proteomes" id="UP001178461"/>
    </source>
</evidence>
<evidence type="ECO:0000256" key="12">
    <source>
        <dbReference type="ARBA" id="ARBA00023239"/>
    </source>
</evidence>
<evidence type="ECO:0000256" key="9">
    <source>
        <dbReference type="ARBA" id="ARBA00022990"/>
    </source>
</evidence>
<accession>A0AA35K476</accession>
<keyword evidence="15" id="KW-0326">Glycosidase</keyword>
<dbReference type="PANTHER" id="PTHR22993:SF29">
    <property type="entry name" value="ENDONUCLEASE 8-LIKE 2"/>
    <property type="match status" value="1"/>
</dbReference>
<keyword evidence="7" id="KW-0378">Hydrolase</keyword>
<evidence type="ECO:0000256" key="2">
    <source>
        <dbReference type="ARBA" id="ARBA00012720"/>
    </source>
</evidence>
<keyword evidence="9" id="KW-0007">Acetylation</keyword>
<name>A0AA35K476_9SAUR</name>
<keyword evidence="26" id="KW-1185">Reference proteome</keyword>
<dbReference type="PANTHER" id="PTHR22993">
    <property type="entry name" value="FORMAMIDOPYRIMIDINE-DNA GLYCOSYLASE"/>
    <property type="match status" value="1"/>
</dbReference>
<dbReference type="SMART" id="SM01232">
    <property type="entry name" value="H2TH"/>
    <property type="match status" value="1"/>
</dbReference>
<dbReference type="InterPro" id="IPR010979">
    <property type="entry name" value="Ribosomal_uS13-like_H2TH"/>
</dbReference>
<feature type="compositionally biased region" description="Low complexity" evidence="23">
    <location>
        <begin position="65"/>
        <end position="80"/>
    </location>
</feature>
<proteinExistence type="predicted"/>
<comment type="subcellular location">
    <subcellularLocation>
        <location evidence="1">Nucleus</location>
    </subcellularLocation>
</comment>
<dbReference type="SUPFAM" id="SSF46946">
    <property type="entry name" value="S13-like H2TH domain"/>
    <property type="match status" value="1"/>
</dbReference>
<dbReference type="Pfam" id="PF06831">
    <property type="entry name" value="H2TH"/>
    <property type="match status" value="1"/>
</dbReference>
<sequence>MPEGPTVKRFQLHCSSFVGQGVTKVGGSTKQMNPDDLKGLMLQDTQVLGKNLFLAFGGVQEAATSHEGSSTEPSEPGSSSQGMGLDRGSPILQSWEGGKADSGGPGGPLQEEHEADLPSFMDDTAGPPWKWLRFHFWLYGSVRANEFARANKANKRGDWKDPVPRLVLHFDRGGFLVFYNCRIHSCSSPTAEPATDILSLEFDQERALGALCKAVPVCHTLLDQRYFSGLGNIIKNEALYLAKIHPLSLGSLLPLPELRSLLDHAVRFASEWFINKQQRGRQHWQIYQKERCPEGHQVRKEAFGPPDGLRRLTWWCPQCQPQVGQEEDEDLSTRGS</sequence>
<evidence type="ECO:0000256" key="14">
    <source>
        <dbReference type="ARBA" id="ARBA00023268"/>
    </source>
</evidence>
<dbReference type="GO" id="GO:0005634">
    <property type="term" value="C:nucleus"/>
    <property type="evidence" value="ECO:0007669"/>
    <property type="project" value="UniProtKB-SubCell"/>
</dbReference>
<feature type="region of interest" description="Disordered" evidence="23">
    <location>
        <begin position="63"/>
        <end position="113"/>
    </location>
</feature>
<dbReference type="GO" id="GO:0016799">
    <property type="term" value="F:hydrolase activity, hydrolyzing N-glycosyl compounds"/>
    <property type="evidence" value="ECO:0007669"/>
    <property type="project" value="InterPro"/>
</dbReference>
<evidence type="ECO:0000256" key="10">
    <source>
        <dbReference type="ARBA" id="ARBA00023125"/>
    </source>
</evidence>
<keyword evidence="12" id="KW-0456">Lyase</keyword>
<evidence type="ECO:0000256" key="5">
    <source>
        <dbReference type="ARBA" id="ARBA00022763"/>
    </source>
</evidence>
<evidence type="ECO:0000256" key="15">
    <source>
        <dbReference type="ARBA" id="ARBA00023295"/>
    </source>
</evidence>
<keyword evidence="5" id="KW-0227">DNA damage</keyword>
<organism evidence="25 26">
    <name type="scientific">Podarcis lilfordi</name>
    <name type="common">Lilford's wall lizard</name>
    <dbReference type="NCBI Taxonomy" id="74358"/>
    <lineage>
        <taxon>Eukaryota</taxon>
        <taxon>Metazoa</taxon>
        <taxon>Chordata</taxon>
        <taxon>Craniata</taxon>
        <taxon>Vertebrata</taxon>
        <taxon>Euteleostomi</taxon>
        <taxon>Lepidosauria</taxon>
        <taxon>Squamata</taxon>
        <taxon>Bifurcata</taxon>
        <taxon>Unidentata</taxon>
        <taxon>Episquamata</taxon>
        <taxon>Laterata</taxon>
        <taxon>Lacertibaenia</taxon>
        <taxon>Lacertidae</taxon>
        <taxon>Podarcis</taxon>
    </lineage>
</organism>
<evidence type="ECO:0000256" key="11">
    <source>
        <dbReference type="ARBA" id="ARBA00023204"/>
    </source>
</evidence>
<protein>
    <recommendedName>
        <fullName evidence="18">Endonuclease 8-like 2</fullName>
        <ecNumber evidence="2">4.2.99.18</ecNumber>
    </recommendedName>
    <alternativeName>
        <fullName evidence="20">DNA glycosylase/AP lyase Neil2</fullName>
    </alternativeName>
    <alternativeName>
        <fullName evidence="19">DNA-(apurinic or apyrimidinic site) lyase Neil2</fullName>
    </alternativeName>
    <alternativeName>
        <fullName evidence="22">Endonuclease VIII-like 2</fullName>
    </alternativeName>
    <alternativeName>
        <fullName evidence="21">Nei-like protein 2</fullName>
    </alternativeName>
</protein>
<keyword evidence="14" id="KW-0511">Multifunctional enzyme</keyword>
<keyword evidence="11" id="KW-0234">DNA repair</keyword>
<reference evidence="25" key="1">
    <citation type="submission" date="2022-12" db="EMBL/GenBank/DDBJ databases">
        <authorList>
            <person name="Alioto T."/>
            <person name="Alioto T."/>
            <person name="Gomez Garrido J."/>
        </authorList>
    </citation>
    <scope>NUCLEOTIDE SEQUENCE</scope>
</reference>
<dbReference type="FunFam" id="1.10.8.50:FF:000010">
    <property type="entry name" value="endonuclease 8-like 2"/>
    <property type="match status" value="1"/>
</dbReference>
<comment type="subunit">
    <text evidence="17">Binds EP300.</text>
</comment>
<evidence type="ECO:0000256" key="23">
    <source>
        <dbReference type="SAM" id="MobiDB-lite"/>
    </source>
</evidence>
<evidence type="ECO:0000256" key="7">
    <source>
        <dbReference type="ARBA" id="ARBA00022801"/>
    </source>
</evidence>
<comment type="function">
    <text evidence="16">Involved in base excision repair of DNA damaged by oxidation or by mutagenic agents. Has DNA glycosylase activity towards 5-hydroxyuracil and other oxidized derivatives of cytosine with a preference for mismatched double-stranded DNA (DNA bubbles). Has low or no DNA glycosylase activity towards thymine glycol, 2-hydroxyadenine, hypoxanthine and 8-oxoguanine. Has AP (apurinic/apyrimidinic) lyase activity and introduces nicks in the DNA strand. Cleaves the DNA backbone by beta-delta elimination to generate a single-strand break at the site of the removed base with both 3'- and 5'-phosphates.</text>
</comment>
<dbReference type="GO" id="GO:0006284">
    <property type="term" value="P:base-excision repair"/>
    <property type="evidence" value="ECO:0007669"/>
    <property type="project" value="InterPro"/>
</dbReference>
<keyword evidence="8" id="KW-0862">Zinc</keyword>
<evidence type="ECO:0000256" key="1">
    <source>
        <dbReference type="ARBA" id="ARBA00004123"/>
    </source>
</evidence>
<keyword evidence="10" id="KW-0238">DNA-binding</keyword>
<dbReference type="GO" id="GO:0008270">
    <property type="term" value="F:zinc ion binding"/>
    <property type="evidence" value="ECO:0007669"/>
    <property type="project" value="UniProtKB-KW"/>
</dbReference>